<protein>
    <submittedName>
        <fullName evidence="2">Uncharacterized protein</fullName>
    </submittedName>
</protein>
<evidence type="ECO:0000256" key="1">
    <source>
        <dbReference type="SAM" id="MobiDB-lite"/>
    </source>
</evidence>
<name>A0A9Y2JL82_9PSEU</name>
<accession>A0A9Y2JL82</accession>
<evidence type="ECO:0000313" key="3">
    <source>
        <dbReference type="Proteomes" id="UP001239397"/>
    </source>
</evidence>
<feature type="region of interest" description="Disordered" evidence="1">
    <location>
        <begin position="36"/>
        <end position="59"/>
    </location>
</feature>
<proteinExistence type="predicted"/>
<reference evidence="2 3" key="1">
    <citation type="submission" date="2023-06" db="EMBL/GenBank/DDBJ databases">
        <authorList>
            <person name="Oyuntsetseg B."/>
            <person name="Kim S.B."/>
        </authorList>
    </citation>
    <scope>NUCLEOTIDE SEQUENCE [LARGE SCALE GENOMIC DNA]</scope>
    <source>
        <strain evidence="2 3">4-36</strain>
    </source>
</reference>
<gene>
    <name evidence="2" type="ORF">QRX60_35470</name>
</gene>
<dbReference type="EMBL" id="CP127295">
    <property type="protein sequence ID" value="WIX99321.1"/>
    <property type="molecule type" value="Genomic_DNA"/>
</dbReference>
<dbReference type="KEGG" id="amog:QRX60_35470"/>
<keyword evidence="3" id="KW-1185">Reference proteome</keyword>
<dbReference type="Proteomes" id="UP001239397">
    <property type="component" value="Chromosome"/>
</dbReference>
<dbReference type="RefSeq" id="WP_285995803.1">
    <property type="nucleotide sequence ID" value="NZ_CP127295.1"/>
</dbReference>
<sequence>MSIKRQPGESRAQFIQRLVAAAPPLTEQQRARLRPVLASMREPQTDRGGGPAAALGSPC</sequence>
<dbReference type="AlphaFoldDB" id="A0A9Y2JL82"/>
<organism evidence="2 3">
    <name type="scientific">Amycolatopsis mongoliensis</name>
    <dbReference type="NCBI Taxonomy" id="715475"/>
    <lineage>
        <taxon>Bacteria</taxon>
        <taxon>Bacillati</taxon>
        <taxon>Actinomycetota</taxon>
        <taxon>Actinomycetes</taxon>
        <taxon>Pseudonocardiales</taxon>
        <taxon>Pseudonocardiaceae</taxon>
        <taxon>Amycolatopsis</taxon>
    </lineage>
</organism>
<evidence type="ECO:0000313" key="2">
    <source>
        <dbReference type="EMBL" id="WIX99321.1"/>
    </source>
</evidence>